<dbReference type="GO" id="GO:0010181">
    <property type="term" value="F:FMN binding"/>
    <property type="evidence" value="ECO:0007669"/>
    <property type="project" value="InterPro"/>
</dbReference>
<feature type="modified residue" description="FMN phosphoryl threonine" evidence="6">
    <location>
        <position position="202"/>
    </location>
</feature>
<evidence type="ECO:0000313" key="9">
    <source>
        <dbReference type="EMBL" id="SNB51013.1"/>
    </source>
</evidence>
<dbReference type="Pfam" id="PF04205">
    <property type="entry name" value="FMN_bind"/>
    <property type="match status" value="1"/>
</dbReference>
<reference evidence="10" key="1">
    <citation type="submission" date="2017-06" db="EMBL/GenBank/DDBJ databases">
        <authorList>
            <person name="Varghese N."/>
            <person name="Submissions S."/>
        </authorList>
    </citation>
    <scope>NUCLEOTIDE SEQUENCE [LARGE SCALE GENOMIC DNA]</scope>
    <source>
        <strain evidence="10">DSM 137</strain>
    </source>
</reference>
<dbReference type="PANTHER" id="PTHR36118">
    <property type="entry name" value="ION-TRANSLOCATING OXIDOREDUCTASE COMPLEX SUBUNIT G"/>
    <property type="match status" value="1"/>
</dbReference>
<keyword evidence="2 6" id="KW-0597">Phosphoprotein</keyword>
<keyword evidence="6 7" id="KW-0472">Membrane</keyword>
<evidence type="ECO:0000313" key="10">
    <source>
        <dbReference type="Proteomes" id="UP000198418"/>
    </source>
</evidence>
<comment type="subunit">
    <text evidence="6">The complex is composed of six subunits: RnfA, RnfB, RnfC, RnfD, RnfE and RnfG.</text>
</comment>
<evidence type="ECO:0000256" key="2">
    <source>
        <dbReference type="ARBA" id="ARBA00022553"/>
    </source>
</evidence>
<organism evidence="9 10">
    <name type="scientific">Rhodoblastus acidophilus</name>
    <name type="common">Rhodopseudomonas acidophila</name>
    <dbReference type="NCBI Taxonomy" id="1074"/>
    <lineage>
        <taxon>Bacteria</taxon>
        <taxon>Pseudomonadati</taxon>
        <taxon>Pseudomonadota</taxon>
        <taxon>Alphaproteobacteria</taxon>
        <taxon>Hyphomicrobiales</taxon>
        <taxon>Rhodoblastaceae</taxon>
        <taxon>Rhodoblastus</taxon>
    </lineage>
</organism>
<name>A0A212PVM2_RHOAC</name>
<keyword evidence="6 7" id="KW-0812">Transmembrane</keyword>
<dbReference type="GO" id="GO:0022900">
    <property type="term" value="P:electron transport chain"/>
    <property type="evidence" value="ECO:0007669"/>
    <property type="project" value="UniProtKB-UniRule"/>
</dbReference>
<dbReference type="InterPro" id="IPR010209">
    <property type="entry name" value="Ion_transpt_RnfG/RsxG"/>
</dbReference>
<protein>
    <recommendedName>
        <fullName evidence="6">Ion-translocating oxidoreductase complex subunit G</fullName>
        <ecNumber evidence="6">7.-.-.-</ecNumber>
    </recommendedName>
    <alternativeName>
        <fullName evidence="6">Rnf electron transport complex subunit G</fullName>
    </alternativeName>
</protein>
<feature type="domain" description="FMN-binding" evidence="8">
    <location>
        <begin position="117"/>
        <end position="219"/>
    </location>
</feature>
<dbReference type="GO" id="GO:0009055">
    <property type="term" value="F:electron transfer activity"/>
    <property type="evidence" value="ECO:0007669"/>
    <property type="project" value="InterPro"/>
</dbReference>
<feature type="transmembrane region" description="Helical" evidence="7">
    <location>
        <begin position="20"/>
        <end position="43"/>
    </location>
</feature>
<evidence type="ECO:0000256" key="4">
    <source>
        <dbReference type="ARBA" id="ARBA00022643"/>
    </source>
</evidence>
<comment type="subcellular location">
    <subcellularLocation>
        <location evidence="6">Cell inner membrane</location>
        <topology evidence="6">Single-pass membrane protein</topology>
    </subcellularLocation>
</comment>
<evidence type="ECO:0000256" key="5">
    <source>
        <dbReference type="ARBA" id="ARBA00022982"/>
    </source>
</evidence>
<dbReference type="SMART" id="SM00900">
    <property type="entry name" value="FMN_bind"/>
    <property type="match status" value="1"/>
</dbReference>
<keyword evidence="3 6" id="KW-0285">Flavoprotein</keyword>
<proteinExistence type="inferred from homology"/>
<dbReference type="InterPro" id="IPR007329">
    <property type="entry name" value="FMN-bd"/>
</dbReference>
<sequence length="233" mass="24586">MSASDNTPQVDAAAHATPTFTLLRALSVVSAICGLIIVGSYLLTLDRAKDNRRLASERAVIKVLPDAKSVKPWLALANGDVVPAGEGDPPTGAVRFYAAYDANGHLDGVAAEGAAKGYADTVRVMFGYRKACQCIVGFGVVSMRETPGIGDKIITDKDFLANFKALDVKLTEDLAGLANEVKVVKHGTKAQGWQIDAISGSTVTSRAVGKGINDAAQILLPRLVPKIDRLEKQ</sequence>
<evidence type="ECO:0000256" key="1">
    <source>
        <dbReference type="ARBA" id="ARBA00022448"/>
    </source>
</evidence>
<dbReference type="HAMAP" id="MF_00479">
    <property type="entry name" value="RsxG_RnfG"/>
    <property type="match status" value="1"/>
</dbReference>
<keyword evidence="4 6" id="KW-0288">FMN</keyword>
<keyword evidence="6" id="KW-1003">Cell membrane</keyword>
<comment type="similarity">
    <text evidence="6">Belongs to the RnfG family.</text>
</comment>
<dbReference type="EC" id="7.-.-.-" evidence="6"/>
<gene>
    <name evidence="6" type="primary">rnfG</name>
    <name evidence="9" type="ORF">SAMN06265338_10120</name>
</gene>
<evidence type="ECO:0000256" key="7">
    <source>
        <dbReference type="SAM" id="Phobius"/>
    </source>
</evidence>
<dbReference type="EMBL" id="FYDG01000001">
    <property type="protein sequence ID" value="SNB51013.1"/>
    <property type="molecule type" value="Genomic_DNA"/>
</dbReference>
<keyword evidence="1 6" id="KW-0813">Transport</keyword>
<dbReference type="PIRSF" id="PIRSF006091">
    <property type="entry name" value="E_trnsport_RnfG"/>
    <property type="match status" value="1"/>
</dbReference>
<comment type="function">
    <text evidence="6">Part of a membrane-bound complex that couples electron transfer with translocation of ions across the membrane.</text>
</comment>
<dbReference type="Proteomes" id="UP000198418">
    <property type="component" value="Unassembled WGS sequence"/>
</dbReference>
<keyword evidence="6" id="KW-1278">Translocase</keyword>
<dbReference type="PANTHER" id="PTHR36118:SF1">
    <property type="entry name" value="ION-TRANSLOCATING OXIDOREDUCTASE COMPLEX SUBUNIT G"/>
    <property type="match status" value="1"/>
</dbReference>
<keyword evidence="10" id="KW-1185">Reference proteome</keyword>
<keyword evidence="6" id="KW-0997">Cell inner membrane</keyword>
<dbReference type="GO" id="GO:0005886">
    <property type="term" value="C:plasma membrane"/>
    <property type="evidence" value="ECO:0007669"/>
    <property type="project" value="UniProtKB-SubCell"/>
</dbReference>
<evidence type="ECO:0000256" key="6">
    <source>
        <dbReference type="HAMAP-Rule" id="MF_00479"/>
    </source>
</evidence>
<keyword evidence="6 7" id="KW-1133">Transmembrane helix</keyword>
<evidence type="ECO:0000256" key="3">
    <source>
        <dbReference type="ARBA" id="ARBA00022630"/>
    </source>
</evidence>
<accession>A0A212PVM2</accession>
<evidence type="ECO:0000259" key="8">
    <source>
        <dbReference type="SMART" id="SM00900"/>
    </source>
</evidence>
<dbReference type="AlphaFoldDB" id="A0A212PVM2"/>
<comment type="cofactor">
    <cofactor evidence="6">
        <name>FMN</name>
        <dbReference type="ChEBI" id="CHEBI:58210"/>
    </cofactor>
</comment>
<dbReference type="RefSeq" id="WP_206605475.1">
    <property type="nucleotide sequence ID" value="NZ_FYDG01000001.1"/>
</dbReference>
<keyword evidence="5 6" id="KW-0249">Electron transport</keyword>